<dbReference type="PROSITE" id="PS50021">
    <property type="entry name" value="CH"/>
    <property type="match status" value="1"/>
</dbReference>
<dbReference type="Proteomes" id="UP001652680">
    <property type="component" value="Unassembled WGS sequence"/>
</dbReference>
<feature type="compositionally biased region" description="Basic residues" evidence="1">
    <location>
        <begin position="982"/>
        <end position="991"/>
    </location>
</feature>
<feature type="region of interest" description="Disordered" evidence="1">
    <location>
        <begin position="927"/>
        <end position="950"/>
    </location>
</feature>
<keyword evidence="4" id="KW-1185">Reference proteome</keyword>
<feature type="region of interest" description="Disordered" evidence="1">
    <location>
        <begin position="564"/>
        <end position="607"/>
    </location>
</feature>
<reference evidence="4" key="1">
    <citation type="journal article" date="2021" name="Elife">
        <title>Highly contiguous assemblies of 101 drosophilid genomes.</title>
        <authorList>
            <person name="Kim B.Y."/>
            <person name="Wang J.R."/>
            <person name="Miller D.E."/>
            <person name="Barmina O."/>
            <person name="Delaney E."/>
            <person name="Thompson A."/>
            <person name="Comeault A.A."/>
            <person name="Peede D."/>
            <person name="D'Agostino E.R."/>
            <person name="Pelaez J."/>
            <person name="Aguilar J.M."/>
            <person name="Haji D."/>
            <person name="Matsunaga T."/>
            <person name="Armstrong E.E."/>
            <person name="Zych M."/>
            <person name="Ogawa Y."/>
            <person name="Stamenkovic-Radak M."/>
            <person name="Jelic M."/>
            <person name="Veselinovic M.S."/>
            <person name="Tanaskovic M."/>
            <person name="Eric P."/>
            <person name="Gao J.J."/>
            <person name="Katoh T.K."/>
            <person name="Toda M.J."/>
            <person name="Watabe H."/>
            <person name="Watada M."/>
            <person name="Davis J.S."/>
            <person name="Moyle L.C."/>
            <person name="Manoli G."/>
            <person name="Bertolini E."/>
            <person name="Kostal V."/>
            <person name="Hawley R.S."/>
            <person name="Takahashi A."/>
            <person name="Jones C.D."/>
            <person name="Price D.K."/>
            <person name="Whiteman N."/>
            <person name="Kopp A."/>
            <person name="Matute D.R."/>
            <person name="Petrov D.A."/>
        </authorList>
    </citation>
    <scope>NUCLEOTIDE SEQUENCE [LARGE SCALE GENOMIC DNA]</scope>
</reference>
<dbReference type="PANTHER" id="PTHR10623">
    <property type="entry name" value="MICROTUBULE-ASSOCIATED PROTEIN RP/EB FAMILY MEMBER"/>
    <property type="match status" value="1"/>
</dbReference>
<feature type="domain" description="Calponin-homology (CH)" evidence="2">
    <location>
        <begin position="18"/>
        <end position="120"/>
    </location>
</feature>
<evidence type="ECO:0000313" key="3">
    <source>
        <dbReference type="EnsemblMetazoa" id="XP_016972857.1"/>
    </source>
</evidence>
<dbReference type="SUPFAM" id="SSF47576">
    <property type="entry name" value="Calponin-homology domain, CH-domain"/>
    <property type="match status" value="1"/>
</dbReference>
<dbReference type="AlphaFoldDB" id="A0A6P4E4M1"/>
<accession>A0A6P4E4M1</accession>
<reference evidence="3" key="3">
    <citation type="submission" date="2025-05" db="UniProtKB">
        <authorList>
            <consortium name="EnsemblMetazoa"/>
        </authorList>
    </citation>
    <scope>IDENTIFICATION</scope>
</reference>
<feature type="region of interest" description="Disordered" evidence="1">
    <location>
        <begin position="799"/>
        <end position="835"/>
    </location>
</feature>
<dbReference type="RefSeq" id="XP_016972857.1">
    <property type="nucleotide sequence ID" value="XM_017117368.1"/>
</dbReference>
<feature type="compositionally biased region" description="Acidic residues" evidence="1">
    <location>
        <begin position="439"/>
        <end position="448"/>
    </location>
</feature>
<proteinExistence type="predicted"/>
<dbReference type="InterPro" id="IPR027328">
    <property type="entry name" value="MAPRE"/>
</dbReference>
<feature type="compositionally biased region" description="Basic and acidic residues" evidence="1">
    <location>
        <begin position="494"/>
        <end position="509"/>
    </location>
</feature>
<evidence type="ECO:0000313" key="4">
    <source>
        <dbReference type="Proteomes" id="UP001652680"/>
    </source>
</evidence>
<evidence type="ECO:0000313" key="5">
    <source>
        <dbReference type="RefSeq" id="XP_016972857.1"/>
    </source>
</evidence>
<dbReference type="GeneID" id="108040111"/>
<feature type="compositionally biased region" description="Acidic residues" evidence="1">
    <location>
        <begin position="422"/>
        <end position="431"/>
    </location>
</feature>
<feature type="region of interest" description="Disordered" evidence="1">
    <location>
        <begin position="315"/>
        <end position="362"/>
    </location>
</feature>
<dbReference type="InterPro" id="IPR001715">
    <property type="entry name" value="CH_dom"/>
</dbReference>
<protein>
    <submittedName>
        <fullName evidence="5">Uncharacterized protein LOC108040111</fullName>
    </submittedName>
</protein>
<dbReference type="CDD" id="cd00014">
    <property type="entry name" value="CH_SF"/>
    <property type="match status" value="1"/>
</dbReference>
<feature type="region of interest" description="Disordered" evidence="1">
    <location>
        <begin position="982"/>
        <end position="1004"/>
    </location>
</feature>
<feature type="compositionally biased region" description="Polar residues" evidence="1">
    <location>
        <begin position="333"/>
        <end position="344"/>
    </location>
</feature>
<feature type="region of interest" description="Disordered" evidence="1">
    <location>
        <begin position="383"/>
        <end position="459"/>
    </location>
</feature>
<dbReference type="Gene3D" id="1.10.418.10">
    <property type="entry name" value="Calponin-like domain"/>
    <property type="match status" value="1"/>
</dbReference>
<sequence length="1276" mass="145398">MIKWKNVLQTRSGKNACSYSRMELLQWVNSTLKKNVKCLEDLGNGAEYCMLLHKLRPSCINLKKVTIYKKSRTYGMDNMTLIRNALLDAGVNKKMELDRLAKRGYRENLEFAQWFKAFYDFNEKLMLDEQLRISKENEREEETAEMEPNVAVVAPRNPPPPTVPPVAADPPPPAAPAVPAVTTPIPSQNVTENAADEAPCSSRDIVNNMTESAQSNAEVSSDPLNPSLILKIAKQIVLIFEKGSGESNTLQRKQPKQPTRRPLPRIRSASFRPNSFEKSLRQMQYKRKLIAKDSKMLAESEGELIGQAAQEGELIQATSELDKHNIADDEPIQETSDLGEQNSVGDEPIQKSSELVEHDILDDKPFQQPIELGDLYISDENLIQKSSELGEDKVGDEPIQNPSESEEMNTSDDEPIPKSSELDELNMTDDELIPKSSELDELNMTDDEPIPKSSELGELNMTYDKPIQVILASQCESGLVTPDNESFQEQSESEESKMDSLPGIEDKPDEKELELDLIKECSDEESCDENLESLDSPTECKWYCVEIGGKTEWRFGKAISAERPLVRHSSSDSDSEASTCDRKECGQPVNEQEENSIIAEDSPLLDEDQKEITLEGSKEVEEPVELPEKQEDPIGQEIEPLEQKPSLVDNEMEKIDLLLLSIEQNLNLLDFCDGAAETQETEMDMTQLYSRLIEEEVDIHSPKPTEALPLMDETDVMQVDLKEKPNNDTTDLPPLKLTHSMEDEKSYPDKSLSLETKLTEGSLIYNLLDQVSQMNQIELIKVQNERNYLSLFEAIPYKDKPNSRPVNPSDSEIGDSSDFTSEMEPHPTTSNSNKTEQFYQDRCHPLQIILVKEQKKIRPLARNMFDHVYRMAKNTPLPDDEPFDLDDIRPITPPLGYEKTWEKITKEPSLCKDAYVSPKTRDVLVQTPQESSEPLFAENSKSAKELKRKRPSEMDHIKIILPKRARLSNNLSLKVVVGGRKTKPSIRRNYQKKSTNYTSVPKPEFKPRLELGKEYSHDVPDMNSSSSSNESTFRKDHSKCIKNLLEMIDLQLCKTPCKIELQAYGKKHEWKNVESDKEFLRSESDKSVPSNLIAWSWTAISGNILLFIYWDKYREVYEELFRNVDYIVFKQFKKLFGETLFQKRIINSSTKSDRRTERRMKRKIEDLQLKIKQAEAPINQESSVGGSSSTLFTSSSELEYSRPKKDAVQMRISQICEKILDAQDQLEGCRQDVACFKKKLDRIRYACDNVPSTGRNEVLNMLLAQEEHLTDPIYPQ</sequence>
<feature type="region of interest" description="Disordered" evidence="1">
    <location>
        <begin position="723"/>
        <end position="748"/>
    </location>
</feature>
<dbReference type="InterPro" id="IPR036872">
    <property type="entry name" value="CH_dom_sf"/>
</dbReference>
<evidence type="ECO:0000259" key="2">
    <source>
        <dbReference type="PROSITE" id="PS50021"/>
    </source>
</evidence>
<name>A0A6P4E4M1_DRORH</name>
<dbReference type="OrthoDB" id="2119228at2759"/>
<organism evidence="5">
    <name type="scientific">Drosophila rhopaloa</name>
    <name type="common">Fruit fly</name>
    <dbReference type="NCBI Taxonomy" id="1041015"/>
    <lineage>
        <taxon>Eukaryota</taxon>
        <taxon>Metazoa</taxon>
        <taxon>Ecdysozoa</taxon>
        <taxon>Arthropoda</taxon>
        <taxon>Hexapoda</taxon>
        <taxon>Insecta</taxon>
        <taxon>Pterygota</taxon>
        <taxon>Neoptera</taxon>
        <taxon>Endopterygota</taxon>
        <taxon>Diptera</taxon>
        <taxon>Brachycera</taxon>
        <taxon>Muscomorpha</taxon>
        <taxon>Ephydroidea</taxon>
        <taxon>Drosophilidae</taxon>
        <taxon>Drosophila</taxon>
        <taxon>Sophophora</taxon>
    </lineage>
</organism>
<gene>
    <name evidence="5" type="primary">LOC108040111</name>
    <name evidence="3" type="synonym">108040111</name>
</gene>
<feature type="compositionally biased region" description="Basic and acidic residues" evidence="1">
    <location>
        <begin position="739"/>
        <end position="748"/>
    </location>
</feature>
<feature type="region of interest" description="Disordered" evidence="1">
    <location>
        <begin position="480"/>
        <end position="509"/>
    </location>
</feature>
<feature type="compositionally biased region" description="Acidic residues" evidence="1">
    <location>
        <begin position="404"/>
        <end position="414"/>
    </location>
</feature>
<dbReference type="GO" id="GO:0008017">
    <property type="term" value="F:microtubule binding"/>
    <property type="evidence" value="ECO:0007669"/>
    <property type="project" value="InterPro"/>
</dbReference>
<reference evidence="5" key="2">
    <citation type="submission" date="2025-04" db="UniProtKB">
        <authorList>
            <consortium name="RefSeq"/>
        </authorList>
    </citation>
    <scope>IDENTIFICATION</scope>
</reference>
<dbReference type="Pfam" id="PF00307">
    <property type="entry name" value="CH"/>
    <property type="match status" value="1"/>
</dbReference>
<feature type="compositionally biased region" description="Basic residues" evidence="1">
    <location>
        <begin position="253"/>
        <end position="264"/>
    </location>
</feature>
<dbReference type="EnsemblMetazoa" id="XM_017117368.2">
    <property type="protein sequence ID" value="XP_016972857.1"/>
    <property type="gene ID" value="LOC108040111"/>
</dbReference>
<feature type="compositionally biased region" description="Basic and acidic residues" evidence="1">
    <location>
        <begin position="941"/>
        <end position="950"/>
    </location>
</feature>
<feature type="region of interest" description="Disordered" evidence="1">
    <location>
        <begin position="245"/>
        <end position="274"/>
    </location>
</feature>
<evidence type="ECO:0000256" key="1">
    <source>
        <dbReference type="SAM" id="MobiDB-lite"/>
    </source>
</evidence>